<evidence type="ECO:0000313" key="11">
    <source>
        <dbReference type="Proteomes" id="UP000621540"/>
    </source>
</evidence>
<evidence type="ECO:0000256" key="3">
    <source>
        <dbReference type="ARBA" id="ARBA00022605"/>
    </source>
</evidence>
<proteinExistence type="inferred from homology"/>
<dbReference type="Gene3D" id="3.30.930.10">
    <property type="entry name" value="Bira Bifunctional Protein, Domain 2"/>
    <property type="match status" value="1"/>
</dbReference>
<dbReference type="InterPro" id="IPR006195">
    <property type="entry name" value="aa-tRNA-synth_II"/>
</dbReference>
<dbReference type="HAMAP" id="MF_00555">
    <property type="entry name" value="AsnA"/>
    <property type="match status" value="1"/>
</dbReference>
<dbReference type="EMBL" id="JACOQH010000005">
    <property type="protein sequence ID" value="MBC5753993.1"/>
    <property type="molecule type" value="Genomic_DNA"/>
</dbReference>
<accession>A0ABR7IAM3</accession>
<keyword evidence="5 7" id="KW-0067">ATP-binding</keyword>
<evidence type="ECO:0000259" key="9">
    <source>
        <dbReference type="PROSITE" id="PS50862"/>
    </source>
</evidence>
<evidence type="ECO:0000256" key="4">
    <source>
        <dbReference type="ARBA" id="ARBA00022741"/>
    </source>
</evidence>
<dbReference type="Pfam" id="PF03590">
    <property type="entry name" value="AsnA"/>
    <property type="match status" value="1"/>
</dbReference>
<comment type="similarity">
    <text evidence="7">Belongs to the class-II aminoacyl-tRNA synthetase family. AsnA subfamily.</text>
</comment>
<comment type="caution">
    <text evidence="10">The sequence shown here is derived from an EMBL/GenBank/DDBJ whole genome shotgun (WGS) entry which is preliminary data.</text>
</comment>
<evidence type="ECO:0000256" key="6">
    <source>
        <dbReference type="ARBA" id="ARBA00022888"/>
    </source>
</evidence>
<keyword evidence="2 7" id="KW-0436">Ligase</keyword>
<name>A0ABR7IAM3_9FIRM</name>
<evidence type="ECO:0000256" key="5">
    <source>
        <dbReference type="ARBA" id="ARBA00022840"/>
    </source>
</evidence>
<dbReference type="PANTHER" id="PTHR30073">
    <property type="entry name" value="ASPARTATE--AMMONIA LIGASE"/>
    <property type="match status" value="1"/>
</dbReference>
<dbReference type="Proteomes" id="UP000621540">
    <property type="component" value="Unassembled WGS sequence"/>
</dbReference>
<organism evidence="10 11">
    <name type="scientific">Roseburia yibonii</name>
    <dbReference type="NCBI Taxonomy" id="2763063"/>
    <lineage>
        <taxon>Bacteria</taxon>
        <taxon>Bacillati</taxon>
        <taxon>Bacillota</taxon>
        <taxon>Clostridia</taxon>
        <taxon>Lachnospirales</taxon>
        <taxon>Lachnospiraceae</taxon>
        <taxon>Roseburia</taxon>
    </lineage>
</organism>
<dbReference type="PIRSF" id="PIRSF001555">
    <property type="entry name" value="Asp_ammon_ligase"/>
    <property type="match status" value="1"/>
</dbReference>
<feature type="domain" description="Aminoacyl-transfer RNA synthetases class-II family profile" evidence="9">
    <location>
        <begin position="26"/>
        <end position="322"/>
    </location>
</feature>
<comment type="catalytic activity">
    <reaction evidence="7">
        <text>L-aspartate + NH4(+) + ATP = L-asparagine + AMP + diphosphate + H(+)</text>
        <dbReference type="Rhea" id="RHEA:11372"/>
        <dbReference type="ChEBI" id="CHEBI:15378"/>
        <dbReference type="ChEBI" id="CHEBI:28938"/>
        <dbReference type="ChEBI" id="CHEBI:29991"/>
        <dbReference type="ChEBI" id="CHEBI:30616"/>
        <dbReference type="ChEBI" id="CHEBI:33019"/>
        <dbReference type="ChEBI" id="CHEBI:58048"/>
        <dbReference type="ChEBI" id="CHEBI:456215"/>
        <dbReference type="EC" id="6.3.1.1"/>
    </reaction>
</comment>
<protein>
    <recommendedName>
        <fullName evidence="7 8">Aspartate--ammonia ligase</fullName>
        <ecNumber evidence="7 8">6.3.1.1</ecNumber>
    </recommendedName>
    <alternativeName>
        <fullName evidence="7">Asparagine synthetase A</fullName>
    </alternativeName>
</protein>
<keyword evidence="11" id="KW-1185">Reference proteome</keyword>
<comment type="subcellular location">
    <subcellularLocation>
        <location evidence="7">Cytoplasm</location>
    </subcellularLocation>
</comment>
<comment type="pathway">
    <text evidence="7">Amino-acid biosynthesis; L-asparagine biosynthesis; L-asparagine from L-aspartate (ammonia route): step 1/1.</text>
</comment>
<evidence type="ECO:0000256" key="1">
    <source>
        <dbReference type="ARBA" id="ARBA00022490"/>
    </source>
</evidence>
<evidence type="ECO:0000256" key="2">
    <source>
        <dbReference type="ARBA" id="ARBA00022598"/>
    </source>
</evidence>
<dbReference type="PROSITE" id="PS50862">
    <property type="entry name" value="AA_TRNA_LIGASE_II"/>
    <property type="match status" value="1"/>
</dbReference>
<keyword evidence="3 7" id="KW-0028">Amino-acid biosynthesis</keyword>
<keyword evidence="6 7" id="KW-0061">Asparagine biosynthesis</keyword>
<dbReference type="EC" id="6.3.1.1" evidence="7 8"/>
<reference evidence="10 11" key="1">
    <citation type="submission" date="2020-08" db="EMBL/GenBank/DDBJ databases">
        <title>Genome public.</title>
        <authorList>
            <person name="Liu C."/>
            <person name="Sun Q."/>
        </authorList>
    </citation>
    <scope>NUCLEOTIDE SEQUENCE [LARGE SCALE GENOMIC DNA]</scope>
    <source>
        <strain evidence="10 11">BX0805</strain>
    </source>
</reference>
<gene>
    <name evidence="7" type="primary">asnA</name>
    <name evidence="10" type="ORF">H8Z76_08130</name>
</gene>
<evidence type="ECO:0000256" key="7">
    <source>
        <dbReference type="HAMAP-Rule" id="MF_00555"/>
    </source>
</evidence>
<dbReference type="NCBIfam" id="TIGR00669">
    <property type="entry name" value="asnA"/>
    <property type="match status" value="1"/>
</dbReference>
<dbReference type="RefSeq" id="WP_022516431.1">
    <property type="nucleotide sequence ID" value="NZ_JACOQH010000005.1"/>
</dbReference>
<keyword evidence="4 7" id="KW-0547">Nucleotide-binding</keyword>
<evidence type="ECO:0000313" key="10">
    <source>
        <dbReference type="EMBL" id="MBC5753993.1"/>
    </source>
</evidence>
<dbReference type="SUPFAM" id="SSF55681">
    <property type="entry name" value="Class II aaRS and biotin synthetases"/>
    <property type="match status" value="1"/>
</dbReference>
<dbReference type="GO" id="GO:0004071">
    <property type="term" value="F:aspartate-ammonia ligase activity"/>
    <property type="evidence" value="ECO:0007669"/>
    <property type="project" value="UniProtKB-EC"/>
</dbReference>
<dbReference type="InterPro" id="IPR004618">
    <property type="entry name" value="AsnA"/>
</dbReference>
<dbReference type="PANTHER" id="PTHR30073:SF5">
    <property type="entry name" value="ASPARTATE--AMMONIA LIGASE"/>
    <property type="match status" value="1"/>
</dbReference>
<evidence type="ECO:0000256" key="8">
    <source>
        <dbReference type="NCBIfam" id="TIGR00669"/>
    </source>
</evidence>
<keyword evidence="1 7" id="KW-0963">Cytoplasm</keyword>
<dbReference type="InterPro" id="IPR045864">
    <property type="entry name" value="aa-tRNA-synth_II/BPL/LPL"/>
</dbReference>
<sequence>MDHLIIPKDYHSELNLHDTQIAIKTVKDFFQNLLALRLNLSRVSAPLFVDPLSGLNDELNGVERPVSFGILEQNDKEAQVVHSLAKWKRYALGKYGFSCGEGLYTDMNAIRRDETTDNIHSIFVDQWDWEKIIRKEDRTEEYLKDTVRTVYKVLRKTEKYMSIQYDYIHEILPEEIFFITSQELEDMFPEYTPKEREFYITKTKGAVCILKIGDTLESGEKHDGRAPDYDDWALNADILVYYPVLDIALELSSMGIRVDKKALLSQLDKAGCPERAKLPFQKAVIDEKLPYTIGGGIGQSRICMFFLRKAHIGEVQSSIWKPDDIKALEKAGIQLL</sequence>